<accession>A0A1M7I5W8</accession>
<dbReference type="RefSeq" id="WP_073044608.1">
    <property type="nucleotide sequence ID" value="NZ_CP071890.1"/>
</dbReference>
<protein>
    <submittedName>
        <fullName evidence="1">Uncharacterized protein</fullName>
    </submittedName>
</protein>
<name>A0A1M7I5W8_XYLRU</name>
<dbReference type="EMBL" id="FRCJ01000003">
    <property type="protein sequence ID" value="SHM36171.1"/>
    <property type="molecule type" value="Genomic_DNA"/>
</dbReference>
<dbReference type="Proteomes" id="UP000184280">
    <property type="component" value="Unassembled WGS sequence"/>
</dbReference>
<reference evidence="1 2" key="1">
    <citation type="submission" date="2016-11" db="EMBL/GenBank/DDBJ databases">
        <authorList>
            <person name="Jaros S."/>
            <person name="Januszkiewicz K."/>
            <person name="Wedrychowicz H."/>
        </authorList>
    </citation>
    <scope>NUCLEOTIDE SEQUENCE [LARGE SCALE GENOMIC DNA]</scope>
    <source>
        <strain evidence="1 2">BPI-34</strain>
    </source>
</reference>
<sequence>MKTMTRKQLAEHAGVTTQTLKNWMGPHLDYLHSIGMPTGKGALPPNVVKYIVDTFDIDK</sequence>
<proteinExistence type="predicted"/>
<dbReference type="AlphaFoldDB" id="A0A1M7I5W8"/>
<gene>
    <name evidence="1" type="ORF">SAMN04488494_1789</name>
</gene>
<evidence type="ECO:0000313" key="2">
    <source>
        <dbReference type="Proteomes" id="UP000184280"/>
    </source>
</evidence>
<organism evidence="1 2">
    <name type="scientific">Xylanibacter ruminicola</name>
    <name type="common">Prevotella ruminicola</name>
    <dbReference type="NCBI Taxonomy" id="839"/>
    <lineage>
        <taxon>Bacteria</taxon>
        <taxon>Pseudomonadati</taxon>
        <taxon>Bacteroidota</taxon>
        <taxon>Bacteroidia</taxon>
        <taxon>Bacteroidales</taxon>
        <taxon>Prevotellaceae</taxon>
        <taxon>Xylanibacter</taxon>
    </lineage>
</organism>
<evidence type="ECO:0000313" key="1">
    <source>
        <dbReference type="EMBL" id="SHM36171.1"/>
    </source>
</evidence>